<dbReference type="InterPro" id="IPR029058">
    <property type="entry name" value="AB_hydrolase_fold"/>
</dbReference>
<evidence type="ECO:0000256" key="4">
    <source>
        <dbReference type="ARBA" id="ARBA00022801"/>
    </source>
</evidence>
<feature type="disulfide bond" evidence="8">
    <location>
        <begin position="38"/>
        <end position="113"/>
    </location>
</feature>
<dbReference type="InParanoid" id="A0A409W5G0"/>
<organism evidence="10 11">
    <name type="scientific">Panaeolus cyanescens</name>
    <dbReference type="NCBI Taxonomy" id="181874"/>
    <lineage>
        <taxon>Eukaryota</taxon>
        <taxon>Fungi</taxon>
        <taxon>Dikarya</taxon>
        <taxon>Basidiomycota</taxon>
        <taxon>Agaricomycotina</taxon>
        <taxon>Agaricomycetes</taxon>
        <taxon>Agaricomycetidae</taxon>
        <taxon>Agaricales</taxon>
        <taxon>Agaricineae</taxon>
        <taxon>Galeropsidaceae</taxon>
        <taxon>Panaeolus</taxon>
    </lineage>
</organism>
<dbReference type="GO" id="GO:0005576">
    <property type="term" value="C:extracellular region"/>
    <property type="evidence" value="ECO:0007669"/>
    <property type="project" value="InterPro"/>
</dbReference>
<keyword evidence="11" id="KW-1185">Reference proteome</keyword>
<protein>
    <recommendedName>
        <fullName evidence="2">cutinase</fullName>
        <ecNumber evidence="2">3.1.1.74</ecNumber>
    </recommendedName>
</protein>
<dbReference type="Gene3D" id="3.40.50.1820">
    <property type="entry name" value="alpha/beta hydrolase"/>
    <property type="match status" value="1"/>
</dbReference>
<accession>A0A409W5G0</accession>
<dbReference type="InterPro" id="IPR000675">
    <property type="entry name" value="Cutinase/axe"/>
</dbReference>
<dbReference type="SMART" id="SM01110">
    <property type="entry name" value="Cutinase"/>
    <property type="match status" value="1"/>
</dbReference>
<evidence type="ECO:0000256" key="2">
    <source>
        <dbReference type="ARBA" id="ARBA00013095"/>
    </source>
</evidence>
<dbReference type="EMBL" id="NHTK01005801">
    <property type="protein sequence ID" value="PPQ73708.1"/>
    <property type="molecule type" value="Genomic_DNA"/>
</dbReference>
<keyword evidence="3 9" id="KW-0732">Signal</keyword>
<gene>
    <name evidence="10" type="ORF">CVT24_007263</name>
</gene>
<evidence type="ECO:0000256" key="3">
    <source>
        <dbReference type="ARBA" id="ARBA00022729"/>
    </source>
</evidence>
<evidence type="ECO:0000256" key="9">
    <source>
        <dbReference type="SAM" id="SignalP"/>
    </source>
</evidence>
<proteinExistence type="inferred from homology"/>
<evidence type="ECO:0000256" key="7">
    <source>
        <dbReference type="PIRSR" id="PIRSR611150-1"/>
    </source>
</evidence>
<name>A0A409W5G0_9AGAR</name>
<feature type="chain" id="PRO_5019041221" description="cutinase" evidence="9">
    <location>
        <begin position="20"/>
        <end position="207"/>
    </location>
</feature>
<dbReference type="PANTHER" id="PTHR48250:SF1">
    <property type="entry name" value="CUTINASE"/>
    <property type="match status" value="1"/>
</dbReference>
<dbReference type="PRINTS" id="PR00129">
    <property type="entry name" value="CUTINASE"/>
</dbReference>
<comment type="caution">
    <text evidence="10">The sequence shown here is derived from an EMBL/GenBank/DDBJ whole genome shotgun (WGS) entry which is preliminary data.</text>
</comment>
<feature type="active site" description="Proton donor/acceptor" evidence="7">
    <location>
        <position position="189"/>
    </location>
</feature>
<feature type="active site" evidence="7">
    <location>
        <position position="176"/>
    </location>
</feature>
<feature type="disulfide bond" evidence="8">
    <location>
        <begin position="172"/>
        <end position="179"/>
    </location>
</feature>
<sequence>MFSLTKVVVFAIAATSVFSAPVAFPVDLDFEARQLGQCPDVAVFFARGTTEIPNLGTVIGPRFSTALRAALPGRNIDFSGVPYPAVVSGFLAGGDLGGSITMANSVTSIANRCSNTKIVMSGYSQGAQVTHRAAGRLAANIQERVVAVVTFGDPNERRALPGVLQSRRRTFCATGDLICSGLSLILPPHLTYGVNAPAAAAFVAGRV</sequence>
<reference evidence="10 11" key="1">
    <citation type="journal article" date="2018" name="Evol. Lett.">
        <title>Horizontal gene cluster transfer increased hallucinogenic mushroom diversity.</title>
        <authorList>
            <person name="Reynolds H.T."/>
            <person name="Vijayakumar V."/>
            <person name="Gluck-Thaler E."/>
            <person name="Korotkin H.B."/>
            <person name="Matheny P.B."/>
            <person name="Slot J.C."/>
        </authorList>
    </citation>
    <scope>NUCLEOTIDE SEQUENCE [LARGE SCALE GENOMIC DNA]</scope>
    <source>
        <strain evidence="10 11">2629</strain>
    </source>
</reference>
<feature type="signal peptide" evidence="9">
    <location>
        <begin position="1"/>
        <end position="19"/>
    </location>
</feature>
<dbReference type="SUPFAM" id="SSF53474">
    <property type="entry name" value="alpha/beta-Hydrolases"/>
    <property type="match status" value="1"/>
</dbReference>
<evidence type="ECO:0000256" key="1">
    <source>
        <dbReference type="ARBA" id="ARBA00007534"/>
    </source>
</evidence>
<evidence type="ECO:0000256" key="5">
    <source>
        <dbReference type="ARBA" id="ARBA00023157"/>
    </source>
</evidence>
<dbReference type="GO" id="GO:0016052">
    <property type="term" value="P:carbohydrate catabolic process"/>
    <property type="evidence" value="ECO:0007669"/>
    <property type="project" value="TreeGrafter"/>
</dbReference>
<dbReference type="Proteomes" id="UP000284842">
    <property type="component" value="Unassembled WGS sequence"/>
</dbReference>
<dbReference type="InterPro" id="IPR011150">
    <property type="entry name" value="Cutinase_monf"/>
</dbReference>
<evidence type="ECO:0000313" key="10">
    <source>
        <dbReference type="EMBL" id="PPQ73708.1"/>
    </source>
</evidence>
<keyword evidence="4" id="KW-0378">Hydrolase</keyword>
<dbReference type="EC" id="3.1.1.74" evidence="2"/>
<keyword evidence="5 8" id="KW-1015">Disulfide bond</keyword>
<dbReference type="GO" id="GO:0050525">
    <property type="term" value="F:cutinase activity"/>
    <property type="evidence" value="ECO:0007669"/>
    <property type="project" value="UniProtKB-EC"/>
</dbReference>
<comment type="catalytic activity">
    <reaction evidence="6">
        <text>cutin + H2O = cutin monomers.</text>
        <dbReference type="EC" id="3.1.1.74"/>
    </reaction>
</comment>
<dbReference type="OrthoDB" id="3225429at2759"/>
<dbReference type="AlphaFoldDB" id="A0A409W5G0"/>
<dbReference type="PANTHER" id="PTHR48250">
    <property type="entry name" value="CUTINASE 2-RELATED"/>
    <property type="match status" value="1"/>
</dbReference>
<dbReference type="Pfam" id="PF01083">
    <property type="entry name" value="Cutinase"/>
    <property type="match status" value="1"/>
</dbReference>
<dbReference type="STRING" id="181874.A0A409W5G0"/>
<evidence type="ECO:0000313" key="11">
    <source>
        <dbReference type="Proteomes" id="UP000284842"/>
    </source>
</evidence>
<feature type="active site" description="Nucleophile" evidence="7">
    <location>
        <position position="124"/>
    </location>
</feature>
<evidence type="ECO:0000256" key="6">
    <source>
        <dbReference type="ARBA" id="ARBA00034045"/>
    </source>
</evidence>
<comment type="similarity">
    <text evidence="1">Belongs to the cutinase family.</text>
</comment>
<evidence type="ECO:0000256" key="8">
    <source>
        <dbReference type="PIRSR" id="PIRSR611150-2"/>
    </source>
</evidence>